<feature type="compositionally biased region" description="Acidic residues" evidence="3">
    <location>
        <begin position="295"/>
        <end position="314"/>
    </location>
</feature>
<evidence type="ECO:0000256" key="2">
    <source>
        <dbReference type="ARBA" id="ARBA00023054"/>
    </source>
</evidence>
<dbReference type="STRING" id="177199.A0A420XZV5"/>
<feature type="compositionally biased region" description="Basic and acidic residues" evidence="3">
    <location>
        <begin position="169"/>
        <end position="186"/>
    </location>
</feature>
<comment type="caution">
    <text evidence="4">The sequence shown here is derived from an EMBL/GenBank/DDBJ whole genome shotgun (WGS) entry which is preliminary data.</text>
</comment>
<evidence type="ECO:0000256" key="1">
    <source>
        <dbReference type="ARBA" id="ARBA00006461"/>
    </source>
</evidence>
<feature type="compositionally biased region" description="Polar residues" evidence="3">
    <location>
        <begin position="75"/>
        <end position="88"/>
    </location>
</feature>
<keyword evidence="5" id="KW-1185">Reference proteome</keyword>
<evidence type="ECO:0000313" key="5">
    <source>
        <dbReference type="Proteomes" id="UP000275385"/>
    </source>
</evidence>
<feature type="compositionally biased region" description="Basic and acidic residues" evidence="3">
    <location>
        <begin position="343"/>
        <end position="382"/>
    </location>
</feature>
<proteinExistence type="inferred from homology"/>
<comment type="similarity">
    <text evidence="1">Belongs to the SPT2 family.</text>
</comment>
<evidence type="ECO:0000256" key="3">
    <source>
        <dbReference type="SAM" id="MobiDB-lite"/>
    </source>
</evidence>
<evidence type="ECO:0008006" key="6">
    <source>
        <dbReference type="Google" id="ProtNLM"/>
    </source>
</evidence>
<reference evidence="4 5" key="1">
    <citation type="submission" date="2018-08" db="EMBL/GenBank/DDBJ databases">
        <title>Draft genome of the lignicolous fungus Coniochaeta pulveracea.</title>
        <authorList>
            <person name="Borstlap C.J."/>
            <person name="De Witt R.N."/>
            <person name="Botha A."/>
            <person name="Volschenk H."/>
        </authorList>
    </citation>
    <scope>NUCLEOTIDE SEQUENCE [LARGE SCALE GENOMIC DNA]</scope>
    <source>
        <strain evidence="4 5">CAB683</strain>
    </source>
</reference>
<dbReference type="InterPro" id="IPR013256">
    <property type="entry name" value="Chromatin_SPT2"/>
</dbReference>
<protein>
    <recommendedName>
        <fullName evidence="6">SPT2 chromatin protein</fullName>
    </recommendedName>
</protein>
<accession>A0A420XZV5</accession>
<evidence type="ECO:0000313" key="4">
    <source>
        <dbReference type="EMBL" id="RKU41166.1"/>
    </source>
</evidence>
<dbReference type="Pfam" id="PF08243">
    <property type="entry name" value="SPT2"/>
    <property type="match status" value="1"/>
</dbReference>
<dbReference type="OrthoDB" id="5430658at2759"/>
<dbReference type="EMBL" id="QVQW01000081">
    <property type="protein sequence ID" value="RKU41166.1"/>
    <property type="molecule type" value="Genomic_DNA"/>
</dbReference>
<dbReference type="AlphaFoldDB" id="A0A420XZV5"/>
<feature type="compositionally biased region" description="Low complexity" evidence="3">
    <location>
        <begin position="241"/>
        <end position="252"/>
    </location>
</feature>
<name>A0A420XZV5_9PEZI</name>
<sequence length="382" mass="40595">MITDLLASITGEKPAPASSTPAKPATATKRKAETQLPGSAAKASRTTPPISNGGGRKDVPAGSASVSRIPDRSVAATSSTARPTSGPRTNGDRLASPAIRKTATNTASNQALTSSMTNGSRNRAAPAPAGRPPPADAGPPKKKSFAEIMARAKAAQEKQSTTLGKITHKPLESSLAKRDHPGKPSEARNGSKTVKQGGTRRVGTPGTARGALAGTSTSSKDTNGKLKKGAPVEEVKKVKKAALATTGYTGTARPRPGATSGDRNGISSRAAPGLTARERSRYRGPLSGPRRRRDEEEDEDLDDFIEYDDEEEEPGYGYGRGGGYDDMDDESDMEAGLTDVEEEERRAERAARLEDKKEAELEARLKREKEERRRQELRMARR</sequence>
<dbReference type="SMART" id="SM00784">
    <property type="entry name" value="SPT2"/>
    <property type="match status" value="1"/>
</dbReference>
<gene>
    <name evidence="4" type="ORF">DL546_003760</name>
</gene>
<keyword evidence="2" id="KW-0175">Coiled coil</keyword>
<organism evidence="4 5">
    <name type="scientific">Coniochaeta pulveracea</name>
    <dbReference type="NCBI Taxonomy" id="177199"/>
    <lineage>
        <taxon>Eukaryota</taxon>
        <taxon>Fungi</taxon>
        <taxon>Dikarya</taxon>
        <taxon>Ascomycota</taxon>
        <taxon>Pezizomycotina</taxon>
        <taxon>Sordariomycetes</taxon>
        <taxon>Sordariomycetidae</taxon>
        <taxon>Coniochaetales</taxon>
        <taxon>Coniochaetaceae</taxon>
        <taxon>Coniochaeta</taxon>
    </lineage>
</organism>
<feature type="region of interest" description="Disordered" evidence="3">
    <location>
        <begin position="1"/>
        <end position="382"/>
    </location>
</feature>
<feature type="compositionally biased region" description="Polar residues" evidence="3">
    <location>
        <begin position="102"/>
        <end position="121"/>
    </location>
</feature>
<dbReference type="Proteomes" id="UP000275385">
    <property type="component" value="Unassembled WGS sequence"/>
</dbReference>
<feature type="compositionally biased region" description="Low complexity" evidence="3">
    <location>
        <begin position="12"/>
        <end position="27"/>
    </location>
</feature>